<evidence type="ECO:0000259" key="5">
    <source>
        <dbReference type="PROSITE" id="PS50931"/>
    </source>
</evidence>
<sequence length="312" mass="34874">MNLRDLDLNLLVVLHQLLEERHVSRAAEQLGMSQPAVSRALGRLRALFDDPLLVRTAGGYVPSTRAEQLLPGLRQLLSDTERLVSGPDFDPASASRTVRCYGPEPEIGWFLPPLFARLSRLAPGMVLEIHSEPREHFGQLERGDVHFVLSTFSPDAATGELHSTPLAPLSLALLMRADHPLAEGELTIERYISARHGRVSLTSRGEGLLTRTLVEQGLLAPGERLQEPLRLSSFSAIAAFCEHSDIVFQLPRRFAETVSHGRALVVRDTPFDDLEHPLVHLYWHERTHRDPMCVWVRQQLRIAHGLAPEPTP</sequence>
<dbReference type="KEGG" id="mpur:MARPU_03020"/>
<dbReference type="Proteomes" id="UP000005275">
    <property type="component" value="Chromosome"/>
</dbReference>
<name>W0E1G6_MARPU</name>
<dbReference type="EMBL" id="CP007031">
    <property type="protein sequence ID" value="AHF02956.1"/>
    <property type="molecule type" value="Genomic_DNA"/>
</dbReference>
<dbReference type="GO" id="GO:0003700">
    <property type="term" value="F:DNA-binding transcription factor activity"/>
    <property type="evidence" value="ECO:0007669"/>
    <property type="project" value="InterPro"/>
</dbReference>
<dbReference type="SUPFAM" id="SSF46785">
    <property type="entry name" value="Winged helix' DNA-binding domain"/>
    <property type="match status" value="1"/>
</dbReference>
<evidence type="ECO:0000256" key="2">
    <source>
        <dbReference type="ARBA" id="ARBA00023015"/>
    </source>
</evidence>
<evidence type="ECO:0000313" key="6">
    <source>
        <dbReference type="EMBL" id="AHF02956.1"/>
    </source>
</evidence>
<dbReference type="InterPro" id="IPR036388">
    <property type="entry name" value="WH-like_DNA-bd_sf"/>
</dbReference>
<evidence type="ECO:0000256" key="4">
    <source>
        <dbReference type="ARBA" id="ARBA00023163"/>
    </source>
</evidence>
<dbReference type="InterPro" id="IPR050389">
    <property type="entry name" value="LysR-type_TF"/>
</dbReference>
<keyword evidence="2" id="KW-0805">Transcription regulation</keyword>
<dbReference type="SUPFAM" id="SSF53850">
    <property type="entry name" value="Periplasmic binding protein-like II"/>
    <property type="match status" value="1"/>
</dbReference>
<dbReference type="RefSeq" id="WP_005222749.1">
    <property type="nucleotide sequence ID" value="NZ_CP007031.1"/>
</dbReference>
<dbReference type="GO" id="GO:0003677">
    <property type="term" value="F:DNA binding"/>
    <property type="evidence" value="ECO:0007669"/>
    <property type="project" value="UniProtKB-KW"/>
</dbReference>
<dbReference type="HOGENOM" id="CLU_039613_39_2_6"/>
<dbReference type="eggNOG" id="COG0583">
    <property type="taxonomic scope" value="Bacteria"/>
</dbReference>
<proteinExistence type="inferred from homology"/>
<dbReference type="InterPro" id="IPR037402">
    <property type="entry name" value="YidZ_PBP2"/>
</dbReference>
<dbReference type="Gene3D" id="3.40.190.10">
    <property type="entry name" value="Periplasmic binding protein-like II"/>
    <property type="match status" value="2"/>
</dbReference>
<keyword evidence="4" id="KW-0804">Transcription</keyword>
<dbReference type="PANTHER" id="PTHR30118">
    <property type="entry name" value="HTH-TYPE TRANSCRIPTIONAL REGULATOR LEUO-RELATED"/>
    <property type="match status" value="1"/>
</dbReference>
<dbReference type="PROSITE" id="PS50931">
    <property type="entry name" value="HTH_LYSR"/>
    <property type="match status" value="1"/>
</dbReference>
<dbReference type="Pfam" id="PF03466">
    <property type="entry name" value="LysR_substrate"/>
    <property type="match status" value="1"/>
</dbReference>
<dbReference type="PRINTS" id="PR00039">
    <property type="entry name" value="HTHLYSR"/>
</dbReference>
<keyword evidence="3" id="KW-0238">DNA-binding</keyword>
<evidence type="ECO:0000313" key="7">
    <source>
        <dbReference type="Proteomes" id="UP000005275"/>
    </source>
</evidence>
<dbReference type="Gene3D" id="1.10.10.10">
    <property type="entry name" value="Winged helix-like DNA-binding domain superfamily/Winged helix DNA-binding domain"/>
    <property type="match status" value="1"/>
</dbReference>
<feature type="domain" description="HTH lysR-type" evidence="5">
    <location>
        <begin position="6"/>
        <end position="63"/>
    </location>
</feature>
<dbReference type="STRING" id="765910.MARPU_03020"/>
<dbReference type="OrthoDB" id="8720143at2"/>
<accession>W0E1G6</accession>
<reference evidence="6 7" key="1">
    <citation type="submission" date="2013-12" db="EMBL/GenBank/DDBJ databases">
        <authorList>
            <consortium name="DOE Joint Genome Institute"/>
            <person name="Bryant D.A."/>
            <person name="Huntemann M."/>
            <person name="Han J."/>
            <person name="Chen A."/>
            <person name="Kyrpides N."/>
            <person name="Mavromatis K."/>
            <person name="Markowitz V."/>
            <person name="Palaniappan K."/>
            <person name="Ivanova N."/>
            <person name="Schaumberg A."/>
            <person name="Pati A."/>
            <person name="Liolios K."/>
            <person name="Nordberg H.P."/>
            <person name="Cantor M.N."/>
            <person name="Hua S.X."/>
            <person name="Woyke T."/>
        </authorList>
    </citation>
    <scope>NUCLEOTIDE SEQUENCE [LARGE SCALE GENOMIC DNA]</scope>
    <source>
        <strain evidence="6 7">984</strain>
    </source>
</reference>
<evidence type="ECO:0000256" key="3">
    <source>
        <dbReference type="ARBA" id="ARBA00023125"/>
    </source>
</evidence>
<dbReference type="PANTHER" id="PTHR30118:SF15">
    <property type="entry name" value="TRANSCRIPTIONAL REGULATORY PROTEIN"/>
    <property type="match status" value="1"/>
</dbReference>
<evidence type="ECO:0000256" key="1">
    <source>
        <dbReference type="ARBA" id="ARBA00009437"/>
    </source>
</evidence>
<comment type="similarity">
    <text evidence="1">Belongs to the LysR transcriptional regulatory family.</text>
</comment>
<keyword evidence="7" id="KW-1185">Reference proteome</keyword>
<protein>
    <submittedName>
        <fullName evidence="6">LysR family transcriptional regulator</fullName>
    </submittedName>
</protein>
<dbReference type="InterPro" id="IPR036390">
    <property type="entry name" value="WH_DNA-bd_sf"/>
</dbReference>
<dbReference type="InterPro" id="IPR005119">
    <property type="entry name" value="LysR_subst-bd"/>
</dbReference>
<dbReference type="Pfam" id="PF00126">
    <property type="entry name" value="HTH_1"/>
    <property type="match status" value="1"/>
</dbReference>
<dbReference type="InterPro" id="IPR000847">
    <property type="entry name" value="LysR_HTH_N"/>
</dbReference>
<organism evidence="6 7">
    <name type="scientific">Marichromatium purpuratum 984</name>
    <dbReference type="NCBI Taxonomy" id="765910"/>
    <lineage>
        <taxon>Bacteria</taxon>
        <taxon>Pseudomonadati</taxon>
        <taxon>Pseudomonadota</taxon>
        <taxon>Gammaproteobacteria</taxon>
        <taxon>Chromatiales</taxon>
        <taxon>Chromatiaceae</taxon>
        <taxon>Marichromatium</taxon>
    </lineage>
</organism>
<gene>
    <name evidence="6" type="ORF">MARPU_03020</name>
</gene>
<dbReference type="AlphaFoldDB" id="W0E1G6"/>
<dbReference type="CDD" id="cd08417">
    <property type="entry name" value="PBP2_Nitroaromatics_like"/>
    <property type="match status" value="1"/>
</dbReference>